<evidence type="ECO:0000313" key="4">
    <source>
        <dbReference type="Proteomes" id="UP001611075"/>
    </source>
</evidence>
<feature type="transmembrane region" description="Helical" evidence="2">
    <location>
        <begin position="67"/>
        <end position="87"/>
    </location>
</feature>
<dbReference type="EMBL" id="JBIRPU010000001">
    <property type="protein sequence ID" value="MFI0791375.1"/>
    <property type="molecule type" value="Genomic_DNA"/>
</dbReference>
<evidence type="ECO:0000313" key="3">
    <source>
        <dbReference type="EMBL" id="MFI0791375.1"/>
    </source>
</evidence>
<sequence>MIPDTGRRPAATAPGTAPARRRPPTPWLVGGALLLLAVVGCALAGVSPVAPLFLAGLGVVAARPVPGLVYVLIVLNAPLGLWMTGVQGLVGDAFGGREYVLSVSAAAVVGVLFARTALLGRWTRPRLLTGAAVLLVVAVWTLIGVAHHGAAQTLVGVRLTLVPLLLLVVLAALTRPQVRTVLTALSWLLVANAVAAVGELAVGPARLVRWGFEEDRAVRYIGDTFRVPGLTEFNGELGILAGAYLLGYVTLWLTRRARRAPWSWHAGGLAAVACLALSTSRSGALLVVAGVLAAVLLDRSGGAAGRRRARLVGLGVVACVAVGFAAVGATGARSLFERFDVWAGLLGGDLPLWGLGIGGVGAATTSRVTSGPQVFVDNYFVSVGLQYGLWAIVVLVAGIGYGLVRLWRRTAAHPTSVLHVAVLAGLAASFLVIEAWEYPGAMMCLAAFVAYGLRLDDPPSPAPWPAAWPVAWLAPTPAGAPTVYSAPDAPALDADADADADSPTVRPAPDAPDADARRA</sequence>
<feature type="transmembrane region" description="Helical" evidence="2">
    <location>
        <begin position="341"/>
        <end position="364"/>
    </location>
</feature>
<feature type="region of interest" description="Disordered" evidence="1">
    <location>
        <begin position="484"/>
        <end position="519"/>
    </location>
</feature>
<name>A0ABW7SCE2_9ACTN</name>
<evidence type="ECO:0000256" key="1">
    <source>
        <dbReference type="SAM" id="MobiDB-lite"/>
    </source>
</evidence>
<feature type="region of interest" description="Disordered" evidence="1">
    <location>
        <begin position="1"/>
        <end position="23"/>
    </location>
</feature>
<protein>
    <submittedName>
        <fullName evidence="3">O-antigen ligase family protein</fullName>
    </submittedName>
</protein>
<feature type="transmembrane region" description="Helical" evidence="2">
    <location>
        <begin position="99"/>
        <end position="120"/>
    </location>
</feature>
<proteinExistence type="predicted"/>
<accession>A0ABW7SCE2</accession>
<feature type="transmembrane region" description="Helical" evidence="2">
    <location>
        <begin position="416"/>
        <end position="433"/>
    </location>
</feature>
<gene>
    <name evidence="3" type="ORF">ACH4OY_01540</name>
</gene>
<evidence type="ECO:0000256" key="2">
    <source>
        <dbReference type="SAM" id="Phobius"/>
    </source>
</evidence>
<feature type="transmembrane region" description="Helical" evidence="2">
    <location>
        <begin position="181"/>
        <end position="202"/>
    </location>
</feature>
<comment type="caution">
    <text evidence="3">The sequence shown here is derived from an EMBL/GenBank/DDBJ whole genome shotgun (WGS) entry which is preliminary data.</text>
</comment>
<feature type="transmembrane region" description="Helical" evidence="2">
    <location>
        <begin position="27"/>
        <end position="55"/>
    </location>
</feature>
<keyword evidence="2" id="KW-1133">Transmembrane helix</keyword>
<reference evidence="3 4" key="1">
    <citation type="submission" date="2024-10" db="EMBL/GenBank/DDBJ databases">
        <title>The Natural Products Discovery Center: Release of the First 8490 Sequenced Strains for Exploring Actinobacteria Biosynthetic Diversity.</title>
        <authorList>
            <person name="Kalkreuter E."/>
            <person name="Kautsar S.A."/>
            <person name="Yang D."/>
            <person name="Bader C.D."/>
            <person name="Teijaro C.N."/>
            <person name="Fluegel L."/>
            <person name="Davis C.M."/>
            <person name="Simpson J.R."/>
            <person name="Lauterbach L."/>
            <person name="Steele A.D."/>
            <person name="Gui C."/>
            <person name="Meng S."/>
            <person name="Li G."/>
            <person name="Viehrig K."/>
            <person name="Ye F."/>
            <person name="Su P."/>
            <person name="Kiefer A.F."/>
            <person name="Nichols A."/>
            <person name="Cepeda A.J."/>
            <person name="Yan W."/>
            <person name="Fan B."/>
            <person name="Jiang Y."/>
            <person name="Adhikari A."/>
            <person name="Zheng C.-J."/>
            <person name="Schuster L."/>
            <person name="Cowan T.M."/>
            <person name="Smanski M.J."/>
            <person name="Chevrette M.G."/>
            <person name="De Carvalho L.P.S."/>
            <person name="Shen B."/>
        </authorList>
    </citation>
    <scope>NUCLEOTIDE SEQUENCE [LARGE SCALE GENOMIC DNA]</scope>
    <source>
        <strain evidence="3 4">NPDC021253</strain>
    </source>
</reference>
<dbReference type="Proteomes" id="UP001611075">
    <property type="component" value="Unassembled WGS sequence"/>
</dbReference>
<feature type="transmembrane region" description="Helical" evidence="2">
    <location>
        <begin position="384"/>
        <end position="404"/>
    </location>
</feature>
<feature type="transmembrane region" description="Helical" evidence="2">
    <location>
        <begin position="127"/>
        <end position="149"/>
    </location>
</feature>
<keyword evidence="4" id="KW-1185">Reference proteome</keyword>
<keyword evidence="3" id="KW-0436">Ligase</keyword>
<feature type="compositionally biased region" description="Low complexity" evidence="1">
    <location>
        <begin position="8"/>
        <end position="18"/>
    </location>
</feature>
<keyword evidence="2" id="KW-0812">Transmembrane</keyword>
<feature type="transmembrane region" description="Helical" evidence="2">
    <location>
        <begin position="237"/>
        <end position="254"/>
    </location>
</feature>
<feature type="transmembrane region" description="Helical" evidence="2">
    <location>
        <begin position="309"/>
        <end position="329"/>
    </location>
</feature>
<feature type="transmembrane region" description="Helical" evidence="2">
    <location>
        <begin position="155"/>
        <end position="174"/>
    </location>
</feature>
<keyword evidence="2" id="KW-0472">Membrane</keyword>
<dbReference type="GO" id="GO:0016874">
    <property type="term" value="F:ligase activity"/>
    <property type="evidence" value="ECO:0007669"/>
    <property type="project" value="UniProtKB-KW"/>
</dbReference>
<organism evidence="3 4">
    <name type="scientific">Micromonospora rubida</name>
    <dbReference type="NCBI Taxonomy" id="2697657"/>
    <lineage>
        <taxon>Bacteria</taxon>
        <taxon>Bacillati</taxon>
        <taxon>Actinomycetota</taxon>
        <taxon>Actinomycetes</taxon>
        <taxon>Micromonosporales</taxon>
        <taxon>Micromonosporaceae</taxon>
        <taxon>Micromonospora</taxon>
    </lineage>
</organism>
<dbReference type="RefSeq" id="WP_396675988.1">
    <property type="nucleotide sequence ID" value="NZ_JBIRPU010000001.1"/>
</dbReference>
<feature type="transmembrane region" description="Helical" evidence="2">
    <location>
        <begin position="266"/>
        <end position="297"/>
    </location>
</feature>